<keyword evidence="4" id="KW-1185">Reference proteome</keyword>
<dbReference type="RefSeq" id="WP_307282997.1">
    <property type="nucleotide sequence ID" value="NZ_JAUSVX010000020.1"/>
</dbReference>
<comment type="caution">
    <text evidence="3">The sequence shown here is derived from an EMBL/GenBank/DDBJ whole genome shotgun (WGS) entry which is preliminary data.</text>
</comment>
<dbReference type="PANTHER" id="PTHR34075">
    <property type="entry name" value="BLR3430 PROTEIN"/>
    <property type="match status" value="1"/>
</dbReference>
<sequence length="141" mass="15360">MSRPLPKPSPWSAGYWQAAAERRFVLQECRACDRPIMYPKRACPHCLSDDLGWRASPGKGEIYSVTVQMAGPPTGFADRLPYVIAIIRLDEGVQLMSNLVGEGAADARCGDRVTVDFEAAGDMVLPVFRLDRGPGTARPAP</sequence>
<evidence type="ECO:0000259" key="1">
    <source>
        <dbReference type="Pfam" id="PF01796"/>
    </source>
</evidence>
<protein>
    <submittedName>
        <fullName evidence="3">OB-fold protein</fullName>
    </submittedName>
</protein>
<evidence type="ECO:0000313" key="4">
    <source>
        <dbReference type="Proteomes" id="UP001242480"/>
    </source>
</evidence>
<name>A0ABU0JID1_9HYPH</name>
<proteinExistence type="predicted"/>
<dbReference type="EMBL" id="JAUSVX010000020">
    <property type="protein sequence ID" value="MDQ0474036.1"/>
    <property type="molecule type" value="Genomic_DNA"/>
</dbReference>
<reference evidence="3 4" key="1">
    <citation type="submission" date="2023-07" db="EMBL/GenBank/DDBJ databases">
        <title>Genomic Encyclopedia of Type Strains, Phase IV (KMG-IV): sequencing the most valuable type-strain genomes for metagenomic binning, comparative biology and taxonomic classification.</title>
        <authorList>
            <person name="Goeker M."/>
        </authorList>
    </citation>
    <scope>NUCLEOTIDE SEQUENCE [LARGE SCALE GENOMIC DNA]</scope>
    <source>
        <strain evidence="3 4">DSM 19619</strain>
    </source>
</reference>
<feature type="domain" description="ChsH2 rubredoxin-like zinc ribbon" evidence="2">
    <location>
        <begin position="16"/>
        <end position="51"/>
    </location>
</feature>
<dbReference type="Pfam" id="PF12172">
    <property type="entry name" value="zf-ChsH2"/>
    <property type="match status" value="1"/>
</dbReference>
<gene>
    <name evidence="3" type="ORF">QO011_007075</name>
</gene>
<dbReference type="Gene3D" id="6.10.30.10">
    <property type="match status" value="1"/>
</dbReference>
<accession>A0ABU0JID1</accession>
<evidence type="ECO:0000259" key="2">
    <source>
        <dbReference type="Pfam" id="PF12172"/>
    </source>
</evidence>
<feature type="domain" description="ChsH2 C-terminal OB-fold" evidence="1">
    <location>
        <begin position="53"/>
        <end position="118"/>
    </location>
</feature>
<dbReference type="InterPro" id="IPR022002">
    <property type="entry name" value="ChsH2_Znr"/>
</dbReference>
<evidence type="ECO:0000313" key="3">
    <source>
        <dbReference type="EMBL" id="MDQ0474036.1"/>
    </source>
</evidence>
<dbReference type="Proteomes" id="UP001242480">
    <property type="component" value="Unassembled WGS sequence"/>
</dbReference>
<organism evidence="3 4">
    <name type="scientific">Labrys wisconsinensis</name>
    <dbReference type="NCBI Taxonomy" id="425677"/>
    <lineage>
        <taxon>Bacteria</taxon>
        <taxon>Pseudomonadati</taxon>
        <taxon>Pseudomonadota</taxon>
        <taxon>Alphaproteobacteria</taxon>
        <taxon>Hyphomicrobiales</taxon>
        <taxon>Xanthobacteraceae</taxon>
        <taxon>Labrys</taxon>
    </lineage>
</organism>
<dbReference type="InterPro" id="IPR012340">
    <property type="entry name" value="NA-bd_OB-fold"/>
</dbReference>
<dbReference type="SUPFAM" id="SSF50249">
    <property type="entry name" value="Nucleic acid-binding proteins"/>
    <property type="match status" value="1"/>
</dbReference>
<dbReference type="InterPro" id="IPR052513">
    <property type="entry name" value="Thioester_dehydratase-like"/>
</dbReference>
<dbReference type="InterPro" id="IPR002878">
    <property type="entry name" value="ChsH2_C"/>
</dbReference>
<dbReference type="PANTHER" id="PTHR34075:SF5">
    <property type="entry name" value="BLR3430 PROTEIN"/>
    <property type="match status" value="1"/>
</dbReference>
<dbReference type="Pfam" id="PF01796">
    <property type="entry name" value="OB_ChsH2_C"/>
    <property type="match status" value="1"/>
</dbReference>